<dbReference type="CDD" id="cd07182">
    <property type="entry name" value="RNase_HII_bacteria_HII_like"/>
    <property type="match status" value="1"/>
</dbReference>
<dbReference type="GO" id="GO:0046872">
    <property type="term" value="F:metal ion binding"/>
    <property type="evidence" value="ECO:0007669"/>
    <property type="project" value="UniProtKB-KW"/>
</dbReference>
<evidence type="ECO:0000256" key="9">
    <source>
        <dbReference type="ARBA" id="ARBA00022722"/>
    </source>
</evidence>
<evidence type="ECO:0000256" key="2">
    <source>
        <dbReference type="ARBA" id="ARBA00001936"/>
    </source>
</evidence>
<evidence type="ECO:0000256" key="4">
    <source>
        <dbReference type="ARBA" id="ARBA00004496"/>
    </source>
</evidence>
<dbReference type="GO" id="GO:0004523">
    <property type="term" value="F:RNA-DNA hybrid ribonuclease activity"/>
    <property type="evidence" value="ECO:0007669"/>
    <property type="project" value="UniProtKB-EC"/>
</dbReference>
<dbReference type="InterPro" id="IPR022898">
    <property type="entry name" value="RNase_HII"/>
</dbReference>
<dbReference type="EC" id="3.1.26.4" evidence="6"/>
<evidence type="ECO:0000256" key="10">
    <source>
        <dbReference type="ARBA" id="ARBA00022723"/>
    </source>
</evidence>
<keyword evidence="11" id="KW-0255">Endonuclease</keyword>
<dbReference type="InterPro" id="IPR024567">
    <property type="entry name" value="RNase_HII/HIII_dom"/>
</dbReference>
<dbReference type="NCBIfam" id="NF000595">
    <property type="entry name" value="PRK00015.1-3"/>
    <property type="match status" value="1"/>
</dbReference>
<dbReference type="GO" id="GO:0003723">
    <property type="term" value="F:RNA binding"/>
    <property type="evidence" value="ECO:0007669"/>
    <property type="project" value="InterPro"/>
</dbReference>
<evidence type="ECO:0000256" key="13">
    <source>
        <dbReference type="ARBA" id="ARBA00023211"/>
    </source>
</evidence>
<keyword evidence="13" id="KW-0464">Manganese</keyword>
<comment type="cofactor">
    <cofactor evidence="2">
        <name>Mn(2+)</name>
        <dbReference type="ChEBI" id="CHEBI:29035"/>
    </cofactor>
</comment>
<evidence type="ECO:0000256" key="11">
    <source>
        <dbReference type="ARBA" id="ARBA00022759"/>
    </source>
</evidence>
<sequence length="232" mass="27114">MTNQYTIIGVDEAGRGPLFGDVYTSAVILPTHDFDLSLLKDSKKFTSKKKIKQVYDYIKEHTTFYSIDSCTHLEIDEMNILQATQRSMHKSIKNVIQQYIESKGVDFDPTWFEQILICVDGNYFNEFFYFYIDKLYKINYKCIVKGDSIYKQISAASILAKVERDVYIESFISTYPDYEEKYKLSKNKGYGTKEHLNGIRMYGYSPYHRKSFKVKSLQPEHISHSSEDSCNT</sequence>
<evidence type="ECO:0000256" key="12">
    <source>
        <dbReference type="ARBA" id="ARBA00022801"/>
    </source>
</evidence>
<dbReference type="InterPro" id="IPR001352">
    <property type="entry name" value="RNase_HII/HIII"/>
</dbReference>
<evidence type="ECO:0000256" key="6">
    <source>
        <dbReference type="ARBA" id="ARBA00012180"/>
    </source>
</evidence>
<dbReference type="AlphaFoldDB" id="A0A6C0KLA0"/>
<keyword evidence="10" id="KW-0479">Metal-binding</keyword>
<dbReference type="Pfam" id="PF01351">
    <property type="entry name" value="RNase_HII"/>
    <property type="match status" value="1"/>
</dbReference>
<dbReference type="GO" id="GO:0006298">
    <property type="term" value="P:mismatch repair"/>
    <property type="evidence" value="ECO:0007669"/>
    <property type="project" value="TreeGrafter"/>
</dbReference>
<proteinExistence type="inferred from homology"/>
<keyword evidence="9" id="KW-0540">Nuclease</keyword>
<dbReference type="GO" id="GO:0005737">
    <property type="term" value="C:cytoplasm"/>
    <property type="evidence" value="ECO:0007669"/>
    <property type="project" value="UniProtKB-SubCell"/>
</dbReference>
<evidence type="ECO:0000256" key="1">
    <source>
        <dbReference type="ARBA" id="ARBA00000077"/>
    </source>
</evidence>
<dbReference type="PANTHER" id="PTHR10954">
    <property type="entry name" value="RIBONUCLEASE H2 SUBUNIT A"/>
    <property type="match status" value="1"/>
</dbReference>
<dbReference type="PANTHER" id="PTHR10954:SF18">
    <property type="entry name" value="RIBONUCLEASE HII"/>
    <property type="match status" value="1"/>
</dbReference>
<dbReference type="GO" id="GO:0032299">
    <property type="term" value="C:ribonuclease H2 complex"/>
    <property type="evidence" value="ECO:0007669"/>
    <property type="project" value="TreeGrafter"/>
</dbReference>
<accession>A0A6C0KLA0</accession>
<dbReference type="InterPro" id="IPR036397">
    <property type="entry name" value="RNaseH_sf"/>
</dbReference>
<comment type="similarity">
    <text evidence="5">Belongs to the RNase HII family.</text>
</comment>
<evidence type="ECO:0000259" key="14">
    <source>
        <dbReference type="PROSITE" id="PS51975"/>
    </source>
</evidence>
<organism evidence="15">
    <name type="scientific">viral metagenome</name>
    <dbReference type="NCBI Taxonomy" id="1070528"/>
    <lineage>
        <taxon>unclassified sequences</taxon>
        <taxon>metagenomes</taxon>
        <taxon>organismal metagenomes</taxon>
    </lineage>
</organism>
<protein>
    <recommendedName>
        <fullName evidence="7">Ribonuclease HII</fullName>
        <ecNumber evidence="6">3.1.26.4</ecNumber>
    </recommendedName>
</protein>
<evidence type="ECO:0000256" key="3">
    <source>
        <dbReference type="ARBA" id="ARBA00001946"/>
    </source>
</evidence>
<dbReference type="Gene3D" id="3.30.420.10">
    <property type="entry name" value="Ribonuclease H-like superfamily/Ribonuclease H"/>
    <property type="match status" value="1"/>
</dbReference>
<keyword evidence="12" id="KW-0378">Hydrolase</keyword>
<evidence type="ECO:0000256" key="8">
    <source>
        <dbReference type="ARBA" id="ARBA00022490"/>
    </source>
</evidence>
<reference evidence="15" key="1">
    <citation type="journal article" date="2020" name="Nature">
        <title>Giant virus diversity and host interactions through global metagenomics.</title>
        <authorList>
            <person name="Schulz F."/>
            <person name="Roux S."/>
            <person name="Paez-Espino D."/>
            <person name="Jungbluth S."/>
            <person name="Walsh D.A."/>
            <person name="Denef V.J."/>
            <person name="McMahon K.D."/>
            <person name="Konstantinidis K.T."/>
            <person name="Eloe-Fadrosh E.A."/>
            <person name="Kyrpides N.C."/>
            <person name="Woyke T."/>
        </authorList>
    </citation>
    <scope>NUCLEOTIDE SEQUENCE</scope>
    <source>
        <strain evidence="15">GVMAG-S-3300012919-55</strain>
    </source>
</reference>
<dbReference type="EMBL" id="MN740923">
    <property type="protein sequence ID" value="QHU18063.1"/>
    <property type="molecule type" value="Genomic_DNA"/>
</dbReference>
<feature type="domain" description="RNase H type-2" evidence="14">
    <location>
        <begin position="5"/>
        <end position="223"/>
    </location>
</feature>
<evidence type="ECO:0000256" key="7">
    <source>
        <dbReference type="ARBA" id="ARBA00019179"/>
    </source>
</evidence>
<name>A0A6C0KLA0_9ZZZZ</name>
<comment type="subcellular location">
    <subcellularLocation>
        <location evidence="4">Cytoplasm</location>
    </subcellularLocation>
</comment>
<evidence type="ECO:0000313" key="15">
    <source>
        <dbReference type="EMBL" id="QHU18063.1"/>
    </source>
</evidence>
<dbReference type="GO" id="GO:0043137">
    <property type="term" value="P:DNA replication, removal of RNA primer"/>
    <property type="evidence" value="ECO:0007669"/>
    <property type="project" value="TreeGrafter"/>
</dbReference>
<dbReference type="PROSITE" id="PS51975">
    <property type="entry name" value="RNASE_H_2"/>
    <property type="match status" value="1"/>
</dbReference>
<keyword evidence="8" id="KW-0963">Cytoplasm</keyword>
<evidence type="ECO:0000256" key="5">
    <source>
        <dbReference type="ARBA" id="ARBA00007383"/>
    </source>
</evidence>
<dbReference type="InterPro" id="IPR012337">
    <property type="entry name" value="RNaseH-like_sf"/>
</dbReference>
<dbReference type="SUPFAM" id="SSF53098">
    <property type="entry name" value="Ribonuclease H-like"/>
    <property type="match status" value="1"/>
</dbReference>
<comment type="catalytic activity">
    <reaction evidence="1">
        <text>Endonucleolytic cleavage to 5'-phosphomonoester.</text>
        <dbReference type="EC" id="3.1.26.4"/>
    </reaction>
</comment>
<comment type="cofactor">
    <cofactor evidence="3">
        <name>Mg(2+)</name>
        <dbReference type="ChEBI" id="CHEBI:18420"/>
    </cofactor>
</comment>